<keyword evidence="3" id="KW-0430">Lectin</keyword>
<evidence type="ECO:0000256" key="1">
    <source>
        <dbReference type="SAM" id="SignalP"/>
    </source>
</evidence>
<keyword evidence="1" id="KW-0732">Signal</keyword>
<dbReference type="SUPFAM" id="SSF50370">
    <property type="entry name" value="Ricin B-like lectins"/>
    <property type="match status" value="1"/>
</dbReference>
<dbReference type="AlphaFoldDB" id="A0A1A9B9R1"/>
<proteinExistence type="predicted"/>
<dbReference type="InterPro" id="IPR007934">
    <property type="entry name" value="AbfB_ABD"/>
</dbReference>
<protein>
    <submittedName>
        <fullName evidence="3">Ricin-type beta-trefoil lectin domain-containing protein</fullName>
    </submittedName>
</protein>
<dbReference type="PANTHER" id="PTHR38792:SF3">
    <property type="entry name" value="BNR_ASP-BOX REPEAT DOMAIN PROTEIN (AFU_ORTHOLOGUE AFUA_7G06430)-RELATED"/>
    <property type="match status" value="1"/>
</dbReference>
<evidence type="ECO:0000259" key="2">
    <source>
        <dbReference type="SMART" id="SM00458"/>
    </source>
</evidence>
<dbReference type="CDD" id="cd23451">
    <property type="entry name" value="beta-trefoil_Ricin_laminarinase"/>
    <property type="match status" value="1"/>
</dbReference>
<dbReference type="GO" id="GO:0046556">
    <property type="term" value="F:alpha-L-arabinofuranosidase activity"/>
    <property type="evidence" value="ECO:0007669"/>
    <property type="project" value="InterPro"/>
</dbReference>
<feature type="chain" id="PRO_5008383973" evidence="1">
    <location>
        <begin position="26"/>
        <end position="668"/>
    </location>
</feature>
<name>A0A1A9B9R1_9ACTN</name>
<dbReference type="InterPro" id="IPR036278">
    <property type="entry name" value="Sialidase_sf"/>
</dbReference>
<dbReference type="CDD" id="cd15482">
    <property type="entry name" value="Sialidase_non-viral"/>
    <property type="match status" value="1"/>
</dbReference>
<sequence>MVTILALTGVVAALTAPGAARPATAASGTPVDSQAALYPRAVRLTNSGTANGRVILTVTQFPAGGPVAGIYESTTDGPFRRVGTVTDPVARQGLCCSTLFELPRPLGGLPAGTLLWAGSVGQDGGIDRRMSIRVWASNDVGRTWRYLSTVAQASNAGGLWEPEFFVDAAGRLVAHLADESQPGRSQVLVQSISTDGLTWSPRSPIVTGPQPGHRPGMPAVRRMPDGTYLLAYEVCGFGGQYDCAVRFRTSADGTTWGDPARLDPLVQTADGRYLTATPTLATTATGRVLLVAQRVRNADGTEAVLNGRALFVNLDNGRGSWYPVPAPVAVPDARPGVCPNYSSTLVSSADGSSLSQVSTDDAADGTCRAYSASALLPPASARPGRLAGAAGTCVDVAGGGTANGAAVQLWQCNDAPVQRWTLRPDGSIGAQGRCLDVPGMATGAGTRLQIWECNGSPAQQWLRRGDALVNPNSGRCLDAPGGATANGTRLQLWDCNGLAPQRFPFVTAVDHPPQLRAGSTVSLRVTTPGFTDRYLRHRNFLAVTSVLDTGSAEPDRRDATFRVQSGLADPTCVSLAAVNIAGAYLRHRDFRVRLESFTDTALFRADATFCPESAPGGVRLRSVNLTDRYLRHYDAAGYVAEPGGGNAFDNPAHFDDDTVWQPTGPLAP</sequence>
<dbReference type="SMART" id="SM00458">
    <property type="entry name" value="RICIN"/>
    <property type="match status" value="1"/>
</dbReference>
<dbReference type="SUPFAM" id="SSF50939">
    <property type="entry name" value="Sialidases"/>
    <property type="match status" value="1"/>
</dbReference>
<dbReference type="InterPro" id="IPR035992">
    <property type="entry name" value="Ricin_B-like_lectins"/>
</dbReference>
<dbReference type="Gene3D" id="2.120.10.10">
    <property type="match status" value="1"/>
</dbReference>
<dbReference type="PANTHER" id="PTHR38792">
    <property type="entry name" value="BNR/ASP-BOX REPEAT DOMAIN PROTEIN (AFU_ORTHOLOGUE AFUA_7G06430)-RELATED"/>
    <property type="match status" value="1"/>
</dbReference>
<feature type="domain" description="Ricin B lectin" evidence="2">
    <location>
        <begin position="381"/>
        <end position="506"/>
    </location>
</feature>
<keyword evidence="4" id="KW-1185">Reference proteome</keyword>
<dbReference type="InterPro" id="IPR036195">
    <property type="entry name" value="AbfB_ABD_sf"/>
</dbReference>
<dbReference type="Pfam" id="PF00652">
    <property type="entry name" value="Ricin_B_lectin"/>
    <property type="match status" value="1"/>
</dbReference>
<evidence type="ECO:0000313" key="4">
    <source>
        <dbReference type="Proteomes" id="UP000199558"/>
    </source>
</evidence>
<dbReference type="Gene3D" id="2.80.10.50">
    <property type="match status" value="2"/>
</dbReference>
<dbReference type="SUPFAM" id="SSF110221">
    <property type="entry name" value="AbfB domain"/>
    <property type="match status" value="1"/>
</dbReference>
<dbReference type="CDD" id="cd23399">
    <property type="entry name" value="beta-trefoil_ABD_ABFB"/>
    <property type="match status" value="1"/>
</dbReference>
<feature type="signal peptide" evidence="1">
    <location>
        <begin position="1"/>
        <end position="25"/>
    </location>
</feature>
<dbReference type="GO" id="GO:0030246">
    <property type="term" value="F:carbohydrate binding"/>
    <property type="evidence" value="ECO:0007669"/>
    <property type="project" value="UniProtKB-KW"/>
</dbReference>
<dbReference type="STRING" id="946078.GA0070622_2887"/>
<evidence type="ECO:0000313" key="3">
    <source>
        <dbReference type="EMBL" id="SBT65873.1"/>
    </source>
</evidence>
<organism evidence="3 4">
    <name type="scientific">Micromonospora sediminicola</name>
    <dbReference type="NCBI Taxonomy" id="946078"/>
    <lineage>
        <taxon>Bacteria</taxon>
        <taxon>Bacillati</taxon>
        <taxon>Actinomycetota</taxon>
        <taxon>Actinomycetes</taxon>
        <taxon>Micromonosporales</taxon>
        <taxon>Micromonosporaceae</taxon>
        <taxon>Micromonospora</taxon>
    </lineage>
</organism>
<gene>
    <name evidence="3" type="ORF">GA0070622_2887</name>
</gene>
<reference evidence="4" key="1">
    <citation type="submission" date="2016-06" db="EMBL/GenBank/DDBJ databases">
        <authorList>
            <person name="Varghese N."/>
            <person name="Submissions Spin"/>
        </authorList>
    </citation>
    <scope>NUCLEOTIDE SEQUENCE [LARGE SCALE GENOMIC DNA]</scope>
    <source>
        <strain evidence="4">DSM 45794</strain>
    </source>
</reference>
<dbReference type="GO" id="GO:0046373">
    <property type="term" value="P:L-arabinose metabolic process"/>
    <property type="evidence" value="ECO:0007669"/>
    <property type="project" value="InterPro"/>
</dbReference>
<dbReference type="Proteomes" id="UP000199558">
    <property type="component" value="Unassembled WGS sequence"/>
</dbReference>
<accession>A0A1A9B9R1</accession>
<dbReference type="EMBL" id="FLRH01000003">
    <property type="protein sequence ID" value="SBT65873.1"/>
    <property type="molecule type" value="Genomic_DNA"/>
</dbReference>
<dbReference type="Pfam" id="PF05270">
    <property type="entry name" value="AbfB"/>
    <property type="match status" value="1"/>
</dbReference>
<dbReference type="InterPro" id="IPR000772">
    <property type="entry name" value="Ricin_B_lectin"/>
</dbReference>
<dbReference type="PROSITE" id="PS50231">
    <property type="entry name" value="RICIN_B_LECTIN"/>
    <property type="match status" value="1"/>
</dbReference>